<feature type="compositionally biased region" description="Low complexity" evidence="1">
    <location>
        <begin position="439"/>
        <end position="449"/>
    </location>
</feature>
<gene>
    <name evidence="2" type="ORF">AVDCRST_MAG08-2500</name>
</gene>
<evidence type="ECO:0000313" key="2">
    <source>
        <dbReference type="EMBL" id="CAA9258261.1"/>
    </source>
</evidence>
<feature type="compositionally biased region" description="Low complexity" evidence="1">
    <location>
        <begin position="193"/>
        <end position="207"/>
    </location>
</feature>
<feature type="compositionally biased region" description="Low complexity" evidence="1">
    <location>
        <begin position="47"/>
        <end position="71"/>
    </location>
</feature>
<feature type="compositionally biased region" description="Low complexity" evidence="1">
    <location>
        <begin position="495"/>
        <end position="504"/>
    </location>
</feature>
<feature type="region of interest" description="Disordered" evidence="1">
    <location>
        <begin position="1"/>
        <end position="364"/>
    </location>
</feature>
<feature type="compositionally biased region" description="Basic residues" evidence="1">
    <location>
        <begin position="321"/>
        <end position="334"/>
    </location>
</feature>
<feature type="non-terminal residue" evidence="2">
    <location>
        <position position="1"/>
    </location>
</feature>
<feature type="compositionally biased region" description="Basic residues" evidence="1">
    <location>
        <begin position="505"/>
        <end position="514"/>
    </location>
</feature>
<organism evidence="2">
    <name type="scientific">uncultured Acetobacteraceae bacterium</name>
    <dbReference type="NCBI Taxonomy" id="169975"/>
    <lineage>
        <taxon>Bacteria</taxon>
        <taxon>Pseudomonadati</taxon>
        <taxon>Pseudomonadota</taxon>
        <taxon>Alphaproteobacteria</taxon>
        <taxon>Acetobacterales</taxon>
        <taxon>Acetobacteraceae</taxon>
        <taxon>environmental samples</taxon>
    </lineage>
</organism>
<accession>A0A6J4IP78</accession>
<feature type="compositionally biased region" description="Low complexity" evidence="1">
    <location>
        <begin position="172"/>
        <end position="185"/>
    </location>
</feature>
<dbReference type="AlphaFoldDB" id="A0A6J4IP78"/>
<protein>
    <submittedName>
        <fullName evidence="2">Phosphatase</fullName>
    </submittedName>
</protein>
<feature type="compositionally biased region" description="Basic residues" evidence="1">
    <location>
        <begin position="7"/>
        <end position="16"/>
    </location>
</feature>
<feature type="region of interest" description="Disordered" evidence="1">
    <location>
        <begin position="381"/>
        <end position="514"/>
    </location>
</feature>
<reference evidence="2" key="1">
    <citation type="submission" date="2020-02" db="EMBL/GenBank/DDBJ databases">
        <authorList>
            <person name="Meier V. D."/>
        </authorList>
    </citation>
    <scope>NUCLEOTIDE SEQUENCE</scope>
    <source>
        <strain evidence="2">AVDCRST_MAG08</strain>
    </source>
</reference>
<proteinExistence type="predicted"/>
<feature type="compositionally biased region" description="Basic residues" evidence="1">
    <location>
        <begin position="429"/>
        <end position="438"/>
    </location>
</feature>
<feature type="compositionally biased region" description="Basic residues" evidence="1">
    <location>
        <begin position="242"/>
        <end position="262"/>
    </location>
</feature>
<dbReference type="EMBL" id="CADCTG010000187">
    <property type="protein sequence ID" value="CAA9258261.1"/>
    <property type="molecule type" value="Genomic_DNA"/>
</dbReference>
<feature type="compositionally biased region" description="Basic residues" evidence="1">
    <location>
        <begin position="464"/>
        <end position="480"/>
    </location>
</feature>
<sequence length="514" mass="54256">DPPPPRFGRRGGRHPRPAAAGPRPNGPRHHRPRPHGPAGEAGRHGGARLPARRAAALGRPRGLRRAALGAELPPPGSGGRAIRLGRARGRARGAAAPGGGRRAARRAGGAAPDCGPAHGLARRCGPPRGRRRHAGRVPPEPGEARVRLGGGGRRLPDPAPARRHALPPVRPPGRWRQRAGAARPAGRLHHALGHPAAGRGRPGALGRAPRRPGRALRVPGRLRLGGGAGPLRPRRRADQAHRPRPLRARRRGGHPRPRRPRGGVHDRPAGGRLPPPLRVGRPGDGRGGARCRHALGGAVAGEPDRLGARAAGRRGGGGRLAARHPRRPRPRSHRAALGAVLPRQPRPAVGPRHRDLGRGRRRRRALRFRPPALRRRFPLGGRAVRAGGGPAAGQRVARESVGGGGGRARARLDRHGPCRRGGGAGGRSLRLRPRRTGARRAAAGVWRAAGRGGRRRGADPGRRGAVRRRPPPRRRARRALRAAGHALARIRPRRAAAQCPARVPARGRRAGGGV</sequence>
<feature type="non-terminal residue" evidence="2">
    <location>
        <position position="514"/>
    </location>
</feature>
<evidence type="ECO:0000256" key="1">
    <source>
        <dbReference type="SAM" id="MobiDB-lite"/>
    </source>
</evidence>
<name>A0A6J4IP78_9PROT</name>